<dbReference type="Gene3D" id="2.60.40.2280">
    <property type="entry name" value="Heavy-metal resistance protein CzcE"/>
    <property type="match status" value="1"/>
</dbReference>
<feature type="transmembrane region" description="Helical" evidence="1">
    <location>
        <begin position="21"/>
        <end position="41"/>
    </location>
</feature>
<dbReference type="EMBL" id="JAGQDD010000016">
    <property type="protein sequence ID" value="MBQ0932481.1"/>
    <property type="molecule type" value="Genomic_DNA"/>
</dbReference>
<protein>
    <submittedName>
        <fullName evidence="2">CzcE family metal-binding protein</fullName>
    </submittedName>
</protein>
<evidence type="ECO:0000256" key="1">
    <source>
        <dbReference type="SAM" id="Phobius"/>
    </source>
</evidence>
<evidence type="ECO:0000313" key="2">
    <source>
        <dbReference type="EMBL" id="MBQ0932481.1"/>
    </source>
</evidence>
<organism evidence="2 3">
    <name type="scientific">Ideonella alba</name>
    <dbReference type="NCBI Taxonomy" id="2824118"/>
    <lineage>
        <taxon>Bacteria</taxon>
        <taxon>Pseudomonadati</taxon>
        <taxon>Pseudomonadota</taxon>
        <taxon>Betaproteobacteria</taxon>
        <taxon>Burkholderiales</taxon>
        <taxon>Sphaerotilaceae</taxon>
        <taxon>Ideonella</taxon>
    </lineage>
</organism>
<evidence type="ECO:0000313" key="3">
    <source>
        <dbReference type="Proteomes" id="UP000676246"/>
    </source>
</evidence>
<dbReference type="AlphaFoldDB" id="A0A940YC76"/>
<name>A0A940YC76_9BURK</name>
<gene>
    <name evidence="2" type="ORF">KAK03_18545</name>
</gene>
<dbReference type="RefSeq" id="WP_210856066.1">
    <property type="nucleotide sequence ID" value="NZ_JAGQDD010000016.1"/>
</dbReference>
<dbReference type="Proteomes" id="UP000676246">
    <property type="component" value="Unassembled WGS sequence"/>
</dbReference>
<reference evidence="2 3" key="1">
    <citation type="submission" date="2021-04" db="EMBL/GenBank/DDBJ databases">
        <title>The genome sequence of Ideonella sp. 3Y2.</title>
        <authorList>
            <person name="Liu Y."/>
        </authorList>
    </citation>
    <scope>NUCLEOTIDE SEQUENCE [LARGE SCALE GENOMIC DNA]</scope>
    <source>
        <strain evidence="2 3">3Y2</strain>
    </source>
</reference>
<dbReference type="InterPro" id="IPR038674">
    <property type="entry name" value="CzcE_sf"/>
</dbReference>
<sequence>MRLSESRSHHHEELMQSPSSSLLRLSAVLIVAAAPAVGFAAGETFMNGQSIYGQPAAVSSAARVVDLAQAPRPNIAYGETVAFRGDAGQQFAWTFNGLDRRGVDLAKIAPPGFGAKSAVAYVGRDPSNRR</sequence>
<comment type="caution">
    <text evidence="2">The sequence shown here is derived from an EMBL/GenBank/DDBJ whole genome shotgun (WGS) entry which is preliminary data.</text>
</comment>
<dbReference type="InterPro" id="IPR031560">
    <property type="entry name" value="CzcE"/>
</dbReference>
<keyword evidence="1" id="KW-0812">Transmembrane</keyword>
<dbReference type="Pfam" id="PF16986">
    <property type="entry name" value="CzcE"/>
    <property type="match status" value="1"/>
</dbReference>
<accession>A0A940YC76</accession>
<keyword evidence="1" id="KW-0472">Membrane</keyword>
<proteinExistence type="predicted"/>
<keyword evidence="1" id="KW-1133">Transmembrane helix</keyword>
<keyword evidence="3" id="KW-1185">Reference proteome</keyword>